<feature type="compositionally biased region" description="Polar residues" evidence="2">
    <location>
        <begin position="147"/>
        <end position="162"/>
    </location>
</feature>
<dbReference type="GO" id="GO:0032467">
    <property type="term" value="P:positive regulation of cytokinesis"/>
    <property type="evidence" value="ECO:0000318"/>
    <property type="project" value="GO_Central"/>
</dbReference>
<dbReference type="InterPro" id="IPR026708">
    <property type="entry name" value="CSPP1"/>
</dbReference>
<dbReference type="SMR" id="B6EU63"/>
<feature type="compositionally biased region" description="Basic and acidic residues" evidence="2">
    <location>
        <begin position="332"/>
        <end position="372"/>
    </location>
</feature>
<evidence type="ECO:0000256" key="2">
    <source>
        <dbReference type="SAM" id="MobiDB-lite"/>
    </source>
</evidence>
<dbReference type="OrthoDB" id="5876886at2759"/>
<dbReference type="CTD" id="13215782"/>
<evidence type="ECO:0000313" key="3">
    <source>
        <dbReference type="EMBL" id="CAR81365.2"/>
    </source>
</evidence>
<dbReference type="ExpressionAtlas" id="B6EU63">
    <property type="expression patterns" value="baseline and differential"/>
</dbReference>
<dbReference type="AGR" id="WB:WBGene00138721"/>
<dbReference type="Proteomes" id="UP000001940">
    <property type="component" value="Chromosome V"/>
</dbReference>
<dbReference type="EMBL" id="BX284605">
    <property type="protein sequence ID" value="CAR81365.2"/>
    <property type="molecule type" value="Genomic_DNA"/>
</dbReference>
<organism evidence="3 4">
    <name type="scientific">Caenorhabditis elegans</name>
    <dbReference type="NCBI Taxonomy" id="6239"/>
    <lineage>
        <taxon>Eukaryota</taxon>
        <taxon>Metazoa</taxon>
        <taxon>Ecdysozoa</taxon>
        <taxon>Nematoda</taxon>
        <taxon>Chromadorea</taxon>
        <taxon>Rhabditida</taxon>
        <taxon>Rhabditina</taxon>
        <taxon>Rhabditomorpha</taxon>
        <taxon>Rhabditoidea</taxon>
        <taxon>Rhabditidae</taxon>
        <taxon>Peloderinae</taxon>
        <taxon>Caenorhabditis</taxon>
    </lineage>
</organism>
<dbReference type="InParanoid" id="B6EU63"/>
<feature type="region of interest" description="Disordered" evidence="2">
    <location>
        <begin position="134"/>
        <end position="162"/>
    </location>
</feature>
<name>B6EU63_CAEEL</name>
<dbReference type="Bgee" id="WBGene00138721">
    <property type="expression patterns" value="Expressed in adult organism and 1 other cell type or tissue"/>
</dbReference>
<dbReference type="HOGENOM" id="CLU_381413_0_0_1"/>
<dbReference type="GeneID" id="13215782"/>
<keyword evidence="6" id="KW-1267">Proteomics identification</keyword>
<dbReference type="RefSeq" id="NP_001256416.1">
    <property type="nucleotide sequence ID" value="NM_001269487.2"/>
</dbReference>
<accession>B6EU63</accession>
<evidence type="ECO:0000313" key="5">
    <source>
        <dbReference type="WormBase" id="C54D10.14a"/>
    </source>
</evidence>
<evidence type="ECO:0000313" key="4">
    <source>
        <dbReference type="Proteomes" id="UP000001940"/>
    </source>
</evidence>
<dbReference type="GO" id="GO:0005874">
    <property type="term" value="C:microtubule"/>
    <property type="evidence" value="ECO:0007669"/>
    <property type="project" value="InterPro"/>
</dbReference>
<feature type="coiled-coil region" evidence="1">
    <location>
        <begin position="461"/>
        <end position="530"/>
    </location>
</feature>
<reference evidence="3 4" key="1">
    <citation type="journal article" date="1998" name="Science">
        <title>Genome sequence of the nematode C. elegans: a platform for investigating biology.</title>
        <authorList>
            <consortium name="The C. elegans sequencing consortium"/>
            <person name="Sulson J.E."/>
            <person name="Waterston R."/>
        </authorList>
    </citation>
    <scope>NUCLEOTIDE SEQUENCE [LARGE SCALE GENOMIC DNA]</scope>
    <source>
        <strain evidence="3 4">Bristol N2</strain>
    </source>
</reference>
<dbReference type="PaxDb" id="6239-C54D10.14a"/>
<keyword evidence="1" id="KW-0175">Coiled coil</keyword>
<gene>
    <name evidence="3 5" type="primary">pals-37</name>
    <name evidence="5" type="ORF">C54D10.14</name>
    <name evidence="3" type="ORF">CELE_C54D10.14</name>
</gene>
<proteinExistence type="evidence at protein level"/>
<dbReference type="PeptideAtlas" id="B6EU63"/>
<dbReference type="PANTHER" id="PTHR21616">
    <property type="entry name" value="CENTROSOME SPINDLE POLE ASSOCIATED PROTEIN"/>
    <property type="match status" value="1"/>
</dbReference>
<dbReference type="AlphaFoldDB" id="B6EU63"/>
<keyword evidence="4" id="KW-1185">Reference proteome</keyword>
<dbReference type="GO" id="GO:0000922">
    <property type="term" value="C:spindle pole"/>
    <property type="evidence" value="ECO:0000318"/>
    <property type="project" value="GO_Central"/>
</dbReference>
<feature type="region of interest" description="Disordered" evidence="2">
    <location>
        <begin position="324"/>
        <end position="372"/>
    </location>
</feature>
<evidence type="ECO:0000256" key="1">
    <source>
        <dbReference type="SAM" id="Coils"/>
    </source>
</evidence>
<dbReference type="WormBase" id="C54D10.14a">
    <property type="protein sequence ID" value="CE43573"/>
    <property type="gene ID" value="WBGene00138721"/>
    <property type="gene designation" value="pals-37"/>
</dbReference>
<dbReference type="KEGG" id="cel:CELE_C54D10.14"/>
<dbReference type="FunCoup" id="B6EU63">
    <property type="interactions" value="1"/>
</dbReference>
<evidence type="ECO:0007829" key="6">
    <source>
        <dbReference type="PeptideAtlas" id="B6EU63"/>
    </source>
</evidence>
<dbReference type="PANTHER" id="PTHR21616:SF2">
    <property type="entry name" value="CENTROSOME AND SPINDLE POLE-ASSOCIATED PROTEIN 1"/>
    <property type="match status" value="1"/>
</dbReference>
<dbReference type="GO" id="GO:0005813">
    <property type="term" value="C:centrosome"/>
    <property type="evidence" value="ECO:0000318"/>
    <property type="project" value="GO_Central"/>
</dbReference>
<sequence>MSGPRKLDAAPNQQQGYSNIQQNYPKCDNIGQTIDTILENVKILSNPQLSHEFSSQFSKLRSNYNLLNDQVQDLRRYKLSEHQDKLLTNIDVTIGKALHVCSTIGNIQQTDNFEYLWANLDGLKSEFDSSVDQFGIQTNRPNERSRTNSNERQSTANIPPPQNQSVLNINQFKLTVCDINSLFQQITLLPKSQEWETSSTLKEIFYKFETLVSIYDNTQWHTASLGPQYCTVFKTFLTDMNNFLNKLESKRSVHEKYTKVKKNEFNTIIETLDKSIKKLMPTEHGLHRPPEYQVPSASSSNSGYFPSFSFNSLNFVSGIYNNWRDNSGSNKKAQEDSAELARWEEENRRFEKQKNEAREKRKREEEQEERQFKESLKLLDESRREKERKLQELLLRQKEEAEEEALRRLANDSEIEQKLEKIRYENEQKALQNDHENSIQLQLLKDGGQKERQEIEDRRIKEKNEHEKRIKEQDNQFIENQRQHEIEENERKMEFERKQTEHEEKLQQMYEQFERDREEMQRQHQERADKMKQQWEQIMMMIKHKMWNDIIERNWTNRLNVLRSANKKVAELFNRFFTEISIIQREIEKSEDISMERKRVSIVLNTLTNSLKQEKELMTEEMKNLQIQYDNTGKSFVWKIKESVEIVAYECGIFENVLREYSNKIQQKTLTSFDHDSITKTIKWQFDNLSKFSRNIPTLAELKQNYSSDMQNNTSSDVREEGIPTQSVIIEEVE</sequence>
<dbReference type="eggNOG" id="ENOG502T37B">
    <property type="taxonomic scope" value="Eukaryota"/>
</dbReference>
<protein>
    <submittedName>
        <fullName evidence="3">Protein containing ALS2cr12 (ALS2CR12) signature</fullName>
    </submittedName>
</protein>